<reference evidence="11 12" key="1">
    <citation type="submission" date="2024-03" db="EMBL/GenBank/DDBJ databases">
        <title>A Dehalogenimonas Isolated from Estuarine Sediments Dihaloeliminates Chlorinated Alkanes.</title>
        <authorList>
            <person name="Yang Y."/>
            <person name="Wang H."/>
        </authorList>
    </citation>
    <scope>NUCLEOTIDE SEQUENCE [LARGE SCALE GENOMIC DNA]</scope>
    <source>
        <strain evidence="11 12">W</strain>
    </source>
</reference>
<keyword evidence="5" id="KW-0732">Signal</keyword>
<evidence type="ECO:0000256" key="3">
    <source>
        <dbReference type="ARBA" id="ARBA00022485"/>
    </source>
</evidence>
<feature type="domain" description="4Fe-4S ferredoxin-type" evidence="10">
    <location>
        <begin position="418"/>
        <end position="447"/>
    </location>
</feature>
<keyword evidence="8" id="KW-0472">Membrane</keyword>
<evidence type="ECO:0000256" key="4">
    <source>
        <dbReference type="ARBA" id="ARBA00022723"/>
    </source>
</evidence>
<dbReference type="InterPro" id="IPR017900">
    <property type="entry name" value="4Fe4S_Fe_S_CS"/>
</dbReference>
<dbReference type="PROSITE" id="PS51318">
    <property type="entry name" value="TAT"/>
    <property type="match status" value="1"/>
</dbReference>
<accession>A0ABZ2JBC8</accession>
<evidence type="ECO:0000256" key="7">
    <source>
        <dbReference type="ARBA" id="ARBA00023014"/>
    </source>
</evidence>
<proteinExistence type="predicted"/>
<keyword evidence="4" id="KW-0479">Metal-binding</keyword>
<dbReference type="Proteomes" id="UP001375370">
    <property type="component" value="Chromosome"/>
</dbReference>
<dbReference type="SUPFAM" id="SSF54862">
    <property type="entry name" value="4Fe-4S ferredoxins"/>
    <property type="match status" value="1"/>
</dbReference>
<keyword evidence="7" id="KW-0411">Iron-sulfur</keyword>
<dbReference type="EMBL" id="CP146612">
    <property type="protein sequence ID" value="WWX26028.1"/>
    <property type="molecule type" value="Genomic_DNA"/>
</dbReference>
<dbReference type="InterPro" id="IPR017896">
    <property type="entry name" value="4Fe4S_Fe-S-bd"/>
</dbReference>
<evidence type="ECO:0000313" key="11">
    <source>
        <dbReference type="EMBL" id="WWX26028.1"/>
    </source>
</evidence>
<dbReference type="RefSeq" id="WP_338738782.1">
    <property type="nucleotide sequence ID" value="NZ_CP146612.1"/>
</dbReference>
<dbReference type="Pfam" id="PF12838">
    <property type="entry name" value="Fer4_7"/>
    <property type="match status" value="1"/>
</dbReference>
<gene>
    <name evidence="11" type="ORF">V8247_03430</name>
</gene>
<sequence length="499" mass="56335">MFAVVPLKFFKNGGRSMSNFHSTLSRREFMKGLGLAGAGLGAVAAVAPQFQDLDEATGSEKAGWKRAWWVKSVDEPSNPIDWSLMQRLDQRQVNDWMPGGKFNDSPEMKAIRENNTEYVEKWSTERFYPEYKGTSTRDNAMNLVAGVSTSIYSTGYTTPFDGIQIVKTPEQLGIPKWEGTPEENLKTLRAAFRTFGAADVACIEITPEKTRKIIFSYQQQCAERPYPYKVARNKRYDFENIDQAYYTDEKMVIPEKCRYLIVWTTLMPPELTLREGVPLGKSSTSLAYARSQTINTNVMEFIRALGYQTLSAFRATMTPAAPRGILSGIGEHNRMCLPTMSPEYGMFIRTVNGILTDMPIETTKPIDAGMYRFCEKCGICSVSCPYGALPQGDPSWDTEFTGRNPDHHIFNGNTPGYEGYRMYVSLCTKCGVCQGNCPFNTINQSWVHSLVKATTSTTSLFNSFFHSMQNNMGYGIKNPAEWWDLKEHWSWGYPPNFVG</sequence>
<protein>
    <submittedName>
        <fullName evidence="11">Reductive dehalogenase</fullName>
    </submittedName>
</protein>
<keyword evidence="3" id="KW-0004">4Fe-4S</keyword>
<feature type="domain" description="4Fe-4S ferredoxin-type" evidence="10">
    <location>
        <begin position="362"/>
        <end position="394"/>
    </location>
</feature>
<dbReference type="InterPro" id="IPR012832">
    <property type="entry name" value="RDH"/>
</dbReference>
<dbReference type="InterPro" id="IPR028894">
    <property type="entry name" value="RDH_dom"/>
</dbReference>
<dbReference type="PROSITE" id="PS51379">
    <property type="entry name" value="4FE4S_FER_2"/>
    <property type="match status" value="2"/>
</dbReference>
<name>A0ABZ2JBC8_9CHLR</name>
<dbReference type="Pfam" id="PF13486">
    <property type="entry name" value="Dehalogenase"/>
    <property type="match status" value="1"/>
</dbReference>
<dbReference type="NCBIfam" id="TIGR01409">
    <property type="entry name" value="TAT_signal_seq"/>
    <property type="match status" value="1"/>
</dbReference>
<evidence type="ECO:0000256" key="2">
    <source>
        <dbReference type="ARBA" id="ARBA00022475"/>
    </source>
</evidence>
<keyword evidence="6" id="KW-0408">Iron</keyword>
<dbReference type="PROSITE" id="PS00198">
    <property type="entry name" value="4FE4S_FER_1"/>
    <property type="match status" value="2"/>
</dbReference>
<evidence type="ECO:0000256" key="5">
    <source>
        <dbReference type="ARBA" id="ARBA00022729"/>
    </source>
</evidence>
<comment type="subcellular location">
    <subcellularLocation>
        <location evidence="1">Cell membrane</location>
    </subcellularLocation>
</comment>
<keyword evidence="2" id="KW-1003">Cell membrane</keyword>
<evidence type="ECO:0000256" key="8">
    <source>
        <dbReference type="ARBA" id="ARBA00023136"/>
    </source>
</evidence>
<dbReference type="NCBIfam" id="TIGR02486">
    <property type="entry name" value="RDH"/>
    <property type="match status" value="1"/>
</dbReference>
<evidence type="ECO:0000259" key="10">
    <source>
        <dbReference type="PROSITE" id="PS51379"/>
    </source>
</evidence>
<evidence type="ECO:0000313" key="12">
    <source>
        <dbReference type="Proteomes" id="UP001375370"/>
    </source>
</evidence>
<keyword evidence="12" id="KW-1185">Reference proteome</keyword>
<comment type="cofactor">
    <cofactor evidence="9">
        <name>corrinoid</name>
        <dbReference type="ChEBI" id="CHEBI:33913"/>
    </cofactor>
</comment>
<dbReference type="InterPro" id="IPR006311">
    <property type="entry name" value="TAT_signal"/>
</dbReference>
<organism evidence="11 12">
    <name type="scientific">Candidatus Dehalogenimonas loeffleri</name>
    <dbReference type="NCBI Taxonomy" id="3127115"/>
    <lineage>
        <taxon>Bacteria</taxon>
        <taxon>Bacillati</taxon>
        <taxon>Chloroflexota</taxon>
        <taxon>Dehalococcoidia</taxon>
        <taxon>Dehalococcoidales</taxon>
        <taxon>Dehalococcoidaceae</taxon>
        <taxon>Dehalogenimonas</taxon>
    </lineage>
</organism>
<evidence type="ECO:0000256" key="6">
    <source>
        <dbReference type="ARBA" id="ARBA00023004"/>
    </source>
</evidence>
<evidence type="ECO:0000256" key="1">
    <source>
        <dbReference type="ARBA" id="ARBA00004236"/>
    </source>
</evidence>
<dbReference type="InterPro" id="IPR019546">
    <property type="entry name" value="TAT_signal_bac_arc"/>
</dbReference>
<evidence type="ECO:0000256" key="9">
    <source>
        <dbReference type="ARBA" id="ARBA00029374"/>
    </source>
</evidence>
<dbReference type="Gene3D" id="3.30.70.20">
    <property type="match status" value="1"/>
</dbReference>